<name>E3SQ16_9CAUD</name>
<feature type="compositionally biased region" description="Basic and acidic residues" evidence="1">
    <location>
        <begin position="37"/>
        <end position="46"/>
    </location>
</feature>
<evidence type="ECO:0000313" key="2">
    <source>
        <dbReference type="EMBL" id="ADO99506.1"/>
    </source>
</evidence>
<dbReference type="GeneID" id="10328518"/>
<evidence type="ECO:0000256" key="1">
    <source>
        <dbReference type="SAM" id="MobiDB-lite"/>
    </source>
</evidence>
<protein>
    <submittedName>
        <fullName evidence="2">Uncharacterized protein</fullName>
    </submittedName>
</protein>
<gene>
    <name evidence="2" type="ORF">Syn19_051</name>
</gene>
<accession>E3SQ16</accession>
<dbReference type="EMBL" id="GU071106">
    <property type="protein sequence ID" value="ADO99506.1"/>
    <property type="molecule type" value="Genomic_DNA"/>
</dbReference>
<keyword evidence="3" id="KW-1185">Reference proteome</keyword>
<dbReference type="RefSeq" id="YP_004323884.1">
    <property type="nucleotide sequence ID" value="NC_015286.1"/>
</dbReference>
<feature type="region of interest" description="Disordered" evidence="1">
    <location>
        <begin position="30"/>
        <end position="50"/>
    </location>
</feature>
<organism evidence="2 3">
    <name type="scientific">Synechococcus phage Syn19</name>
    <dbReference type="NCBI Taxonomy" id="445684"/>
    <lineage>
        <taxon>Viruses</taxon>
        <taxon>Duplodnaviria</taxon>
        <taxon>Heunggongvirae</taxon>
        <taxon>Uroviricota</taxon>
        <taxon>Caudoviricetes</taxon>
        <taxon>Pantevenvirales</taxon>
        <taxon>Kyanoviridae</taxon>
        <taxon>Pontusvirus</taxon>
        <taxon>Pontusvirus syn19</taxon>
    </lineage>
</organism>
<dbReference type="KEGG" id="vg:10328518"/>
<dbReference type="Proteomes" id="UP000006535">
    <property type="component" value="Segment"/>
</dbReference>
<evidence type="ECO:0000313" key="3">
    <source>
        <dbReference type="Proteomes" id="UP000006535"/>
    </source>
</evidence>
<proteinExistence type="predicted"/>
<sequence length="87" mass="10018">METREDTIPSANPFVTSVQKVAPIVQTGETTMKKTSQPKDQRKVERTSTQTTITMGGNDYEIEKEYEELEFDDYSEVDYDLDYTHSV</sequence>
<reference evidence="2 3" key="1">
    <citation type="journal article" date="2010" name="Environ. Microbiol.">
        <title>Genomic analysis of oceanic cyanobacterial myoviruses compared with T4-like myoviruses from diverse hosts and environments.</title>
        <authorList>
            <person name="Sullivan M.B."/>
            <person name="Huang K.H."/>
            <person name="Ignacio-Espinoza J.C."/>
            <person name="Berlin A.M."/>
            <person name="Kelly L."/>
            <person name="Weigele P.R."/>
            <person name="DeFrancesco A.S."/>
            <person name="Kern S.E."/>
            <person name="Thompson L.R."/>
            <person name="Young S."/>
            <person name="Yandava C."/>
            <person name="Fu R."/>
            <person name="Krastins B."/>
            <person name="Chase M."/>
            <person name="Sarracino D."/>
            <person name="Osburne M.S."/>
            <person name="Henn M.R."/>
            <person name="Chisholm S.W."/>
        </authorList>
    </citation>
    <scope>NUCLEOTIDE SEQUENCE [LARGE SCALE GENOMIC DNA]</scope>
    <source>
        <strain evidence="2">Syn19</strain>
    </source>
</reference>